<dbReference type="Proteomes" id="UP001178888">
    <property type="component" value="Unassembled WGS sequence"/>
</dbReference>
<dbReference type="EMBL" id="JAVGVR010000001">
    <property type="protein sequence ID" value="MDQ6595273.1"/>
    <property type="molecule type" value="Genomic_DNA"/>
</dbReference>
<keyword evidence="5" id="KW-1185">Reference proteome</keyword>
<dbReference type="Proteomes" id="UP000295132">
    <property type="component" value="Unassembled WGS sequence"/>
</dbReference>
<keyword evidence="1" id="KW-0175">Coiled coil</keyword>
<organism evidence="3 4">
    <name type="scientific">Bacillus salipaludis</name>
    <dbReference type="NCBI Taxonomy" id="2547811"/>
    <lineage>
        <taxon>Bacteria</taxon>
        <taxon>Bacillati</taxon>
        <taxon>Bacillota</taxon>
        <taxon>Bacilli</taxon>
        <taxon>Bacillales</taxon>
        <taxon>Bacillaceae</taxon>
        <taxon>Bacillus</taxon>
    </lineage>
</organism>
<evidence type="ECO:0000313" key="4">
    <source>
        <dbReference type="Proteomes" id="UP000295132"/>
    </source>
</evidence>
<evidence type="ECO:0000256" key="1">
    <source>
        <dbReference type="SAM" id="Coils"/>
    </source>
</evidence>
<reference evidence="2" key="2">
    <citation type="submission" date="2023-08" db="EMBL/GenBank/DDBJ databases">
        <title>Nitrogen cycling bacteria in agricultural field soils.</title>
        <authorList>
            <person name="Jang J."/>
        </authorList>
    </citation>
    <scope>NUCLEOTIDE SEQUENCE</scope>
    <source>
        <strain evidence="2">PS3-36</strain>
    </source>
</reference>
<accession>A0A4R5VWZ6</accession>
<protein>
    <submittedName>
        <fullName evidence="3">Uncharacterized protein</fullName>
    </submittedName>
</protein>
<dbReference type="EMBL" id="SMYO01000002">
    <property type="protein sequence ID" value="TDK63884.1"/>
    <property type="molecule type" value="Genomic_DNA"/>
</dbReference>
<dbReference type="RefSeq" id="WP_133332844.1">
    <property type="nucleotide sequence ID" value="NZ_JAVGVR010000001.1"/>
</dbReference>
<reference evidence="3 4" key="1">
    <citation type="submission" date="2019-03" db="EMBL/GenBank/DDBJ databases">
        <title>Bacillus niacini sp. nov. a Nicotinate-Metabolizing Mesophile Isolated from Soil.</title>
        <authorList>
            <person name="Zhang G."/>
        </authorList>
    </citation>
    <scope>NUCLEOTIDE SEQUENCE [LARGE SCALE GENOMIC DNA]</scope>
    <source>
        <strain evidence="3 4">WN066</strain>
    </source>
</reference>
<evidence type="ECO:0000313" key="5">
    <source>
        <dbReference type="Proteomes" id="UP001178888"/>
    </source>
</evidence>
<evidence type="ECO:0000313" key="3">
    <source>
        <dbReference type="EMBL" id="TDK63884.1"/>
    </source>
</evidence>
<evidence type="ECO:0000313" key="2">
    <source>
        <dbReference type="EMBL" id="MDQ6595273.1"/>
    </source>
</evidence>
<feature type="coiled-coil region" evidence="1">
    <location>
        <begin position="69"/>
        <end position="96"/>
    </location>
</feature>
<gene>
    <name evidence="3" type="ORF">E2K98_03170</name>
    <name evidence="2" type="ORF">RCG21_02170</name>
</gene>
<sequence length="100" mass="11882">MIFKEMEKFEEFLSRSFADGVNFRELRLSQDEVSLVKKRYPKANVKQCHPMESIDGKNWYEINLLFPVVAKDETEIEAVQRENRKLRQELEALKKSVALF</sequence>
<dbReference type="AlphaFoldDB" id="A0A4R5VWZ6"/>
<name>A0A4R5VWZ6_9BACI</name>
<comment type="caution">
    <text evidence="3">The sequence shown here is derived from an EMBL/GenBank/DDBJ whole genome shotgun (WGS) entry which is preliminary data.</text>
</comment>
<proteinExistence type="predicted"/>